<dbReference type="Gene3D" id="2.40.10.10">
    <property type="entry name" value="Trypsin-like serine proteases"/>
    <property type="match status" value="1"/>
</dbReference>
<keyword evidence="2" id="KW-0964">Secreted</keyword>
<dbReference type="InterPro" id="IPR001254">
    <property type="entry name" value="Trypsin_dom"/>
</dbReference>
<evidence type="ECO:0000256" key="7">
    <source>
        <dbReference type="ARBA" id="ARBA00023180"/>
    </source>
</evidence>
<keyword evidence="3" id="KW-0399">Innate immunity</keyword>
<feature type="chain" id="PRO_5042536736" description="Peptidase S1 domain-containing protein" evidence="9">
    <location>
        <begin position="21"/>
        <end position="406"/>
    </location>
</feature>
<reference evidence="11" key="1">
    <citation type="submission" date="2024-04" db="UniProtKB">
        <authorList>
            <consortium name="EnsemblMetazoa"/>
        </authorList>
    </citation>
    <scope>IDENTIFICATION</scope>
    <source>
        <strain evidence="11">EBRO</strain>
    </source>
</reference>
<dbReference type="GO" id="GO:0004252">
    <property type="term" value="F:serine-type endopeptidase activity"/>
    <property type="evidence" value="ECO:0007669"/>
    <property type="project" value="InterPro"/>
</dbReference>
<evidence type="ECO:0000256" key="8">
    <source>
        <dbReference type="ARBA" id="ARBA00024195"/>
    </source>
</evidence>
<evidence type="ECO:0000259" key="10">
    <source>
        <dbReference type="PROSITE" id="PS50240"/>
    </source>
</evidence>
<name>A0AAG5DQC7_ANOAO</name>
<dbReference type="CDD" id="cd00190">
    <property type="entry name" value="Tryp_SPc"/>
    <property type="match status" value="1"/>
</dbReference>
<organism evidence="11 12">
    <name type="scientific">Anopheles atroparvus</name>
    <name type="common">European mosquito</name>
    <dbReference type="NCBI Taxonomy" id="41427"/>
    <lineage>
        <taxon>Eukaryota</taxon>
        <taxon>Metazoa</taxon>
        <taxon>Ecdysozoa</taxon>
        <taxon>Arthropoda</taxon>
        <taxon>Hexapoda</taxon>
        <taxon>Insecta</taxon>
        <taxon>Pterygota</taxon>
        <taxon>Neoptera</taxon>
        <taxon>Endopterygota</taxon>
        <taxon>Diptera</taxon>
        <taxon>Nematocera</taxon>
        <taxon>Culicoidea</taxon>
        <taxon>Culicidae</taxon>
        <taxon>Anophelinae</taxon>
        <taxon>Anopheles</taxon>
    </lineage>
</organism>
<evidence type="ECO:0000256" key="6">
    <source>
        <dbReference type="ARBA" id="ARBA00023157"/>
    </source>
</evidence>
<comment type="subcellular location">
    <subcellularLocation>
        <location evidence="1">Secreted</location>
    </subcellularLocation>
</comment>
<dbReference type="GO" id="GO:0005576">
    <property type="term" value="C:extracellular region"/>
    <property type="evidence" value="ECO:0007669"/>
    <property type="project" value="UniProtKB-SubCell"/>
</dbReference>
<evidence type="ECO:0000256" key="1">
    <source>
        <dbReference type="ARBA" id="ARBA00004613"/>
    </source>
</evidence>
<proteinExistence type="inferred from homology"/>
<evidence type="ECO:0000256" key="9">
    <source>
        <dbReference type="SAM" id="SignalP"/>
    </source>
</evidence>
<dbReference type="PANTHER" id="PTHR24256">
    <property type="entry name" value="TRYPTASE-RELATED"/>
    <property type="match status" value="1"/>
</dbReference>
<feature type="signal peptide" evidence="9">
    <location>
        <begin position="1"/>
        <end position="20"/>
    </location>
</feature>
<evidence type="ECO:0000256" key="4">
    <source>
        <dbReference type="ARBA" id="ARBA00022729"/>
    </source>
</evidence>
<dbReference type="InterPro" id="IPR051487">
    <property type="entry name" value="Ser/Thr_Proteases_Immune/Dev"/>
</dbReference>
<evidence type="ECO:0000313" key="11">
    <source>
        <dbReference type="EnsemblMetazoa" id="ENSAATROPP012909"/>
    </source>
</evidence>
<dbReference type="SUPFAM" id="SSF50494">
    <property type="entry name" value="Trypsin-like serine proteases"/>
    <property type="match status" value="1"/>
</dbReference>
<evidence type="ECO:0000313" key="12">
    <source>
        <dbReference type="Proteomes" id="UP000075880"/>
    </source>
</evidence>
<dbReference type="AlphaFoldDB" id="A0AAG5DQC7"/>
<dbReference type="InterPro" id="IPR009003">
    <property type="entry name" value="Peptidase_S1_PA"/>
</dbReference>
<dbReference type="PRINTS" id="PR00722">
    <property type="entry name" value="CHYMOTRYPSIN"/>
</dbReference>
<keyword evidence="7" id="KW-0325">Glycoprotein</keyword>
<keyword evidence="12" id="KW-1185">Reference proteome</keyword>
<protein>
    <recommendedName>
        <fullName evidence="10">Peptidase S1 domain-containing protein</fullName>
    </recommendedName>
</protein>
<dbReference type="InterPro" id="IPR043504">
    <property type="entry name" value="Peptidase_S1_PA_chymotrypsin"/>
</dbReference>
<comment type="similarity">
    <text evidence="8">Belongs to the peptidase S1 family. CLIP subfamily.</text>
</comment>
<dbReference type="PROSITE" id="PS50240">
    <property type="entry name" value="TRYPSIN_DOM"/>
    <property type="match status" value="1"/>
</dbReference>
<dbReference type="FunFam" id="2.40.10.10:FF:000002">
    <property type="entry name" value="Transmembrane protease serine"/>
    <property type="match status" value="1"/>
</dbReference>
<feature type="domain" description="Peptidase S1" evidence="10">
    <location>
        <begin position="159"/>
        <end position="404"/>
    </location>
</feature>
<keyword evidence="6" id="KW-1015">Disulfide bond</keyword>
<dbReference type="Proteomes" id="UP000075880">
    <property type="component" value="Unassembled WGS sequence"/>
</dbReference>
<evidence type="ECO:0000256" key="2">
    <source>
        <dbReference type="ARBA" id="ARBA00022525"/>
    </source>
</evidence>
<sequence>MRLYWCVLFLLYSLIPKAFCDSPDEFIECAGGYCLPKYLCQNGIYQEFHLQDANGITLRLAEDDECFDNMGVCCRNETKIVLNSECAGGYCVQKELCPDGSYDETTLQDAGAISLKVGDGCQNDSQICCSAAGRFAVPEEVSDLSECGVSNTDGYRYESKGNHTHAQYAEFPWTVVIFESSRNSNVKGVAGAGSLLHPRFVLSAAHIFKQNVEWIARFGEWDLISEKHEVYPTQDINILPNIFIHPEYDKETLGNDIALAKLEREVVYKYHIRPICLPGPNDVFNGQRCISNGWGLDAKTNQYVNIMKRIELPVIPRKTCKQWFRATRLSPFFKLHKSVLCAGGETDADMCDGDGGGPLACRMEDGGYMLAGIVSWGLECNQQNVPGAYVDVAMFSEWIMSILNAA</sequence>
<dbReference type="SMART" id="SM00020">
    <property type="entry name" value="Tryp_SPc"/>
    <property type="match status" value="1"/>
</dbReference>
<evidence type="ECO:0000256" key="3">
    <source>
        <dbReference type="ARBA" id="ARBA00022588"/>
    </source>
</evidence>
<dbReference type="EnsemblMetazoa" id="ENSAATROPT014160">
    <property type="protein sequence ID" value="ENSAATROPP012909"/>
    <property type="gene ID" value="ENSAATROPG011481"/>
</dbReference>
<dbReference type="GO" id="GO:0045087">
    <property type="term" value="P:innate immune response"/>
    <property type="evidence" value="ECO:0007669"/>
    <property type="project" value="UniProtKB-KW"/>
</dbReference>
<dbReference type="GO" id="GO:0006508">
    <property type="term" value="P:proteolysis"/>
    <property type="evidence" value="ECO:0007669"/>
    <property type="project" value="InterPro"/>
</dbReference>
<keyword evidence="4 9" id="KW-0732">Signal</keyword>
<evidence type="ECO:0000256" key="5">
    <source>
        <dbReference type="ARBA" id="ARBA00022859"/>
    </source>
</evidence>
<keyword evidence="5" id="KW-0391">Immunity</keyword>
<accession>A0AAG5DQC7</accession>
<dbReference type="Pfam" id="PF00089">
    <property type="entry name" value="Trypsin"/>
    <property type="match status" value="1"/>
</dbReference>
<dbReference type="InterPro" id="IPR001314">
    <property type="entry name" value="Peptidase_S1A"/>
</dbReference>